<reference evidence="8" key="1">
    <citation type="submission" date="2022-05" db="EMBL/GenBank/DDBJ databases">
        <title>A multi-omics perspective on studying reproductive biology in Daphnia sinensis.</title>
        <authorList>
            <person name="Jia J."/>
        </authorList>
    </citation>
    <scope>NUCLEOTIDE SEQUENCE</scope>
    <source>
        <strain evidence="8">WSL</strain>
    </source>
</reference>
<dbReference type="Pfam" id="PF00364">
    <property type="entry name" value="Biotin_lipoyl"/>
    <property type="match status" value="1"/>
</dbReference>
<dbReference type="InterPro" id="IPR023213">
    <property type="entry name" value="CAT-like_dom_sf"/>
</dbReference>
<dbReference type="GO" id="GO:0045254">
    <property type="term" value="C:pyruvate dehydrogenase complex"/>
    <property type="evidence" value="ECO:0007669"/>
    <property type="project" value="InterPro"/>
</dbReference>
<dbReference type="InterPro" id="IPR001078">
    <property type="entry name" value="2-oxoacid_DH_actylTfrase"/>
</dbReference>
<dbReference type="Pfam" id="PF00198">
    <property type="entry name" value="2-oxoacid_dh"/>
    <property type="match status" value="1"/>
</dbReference>
<evidence type="ECO:0000259" key="7">
    <source>
        <dbReference type="PROSITE" id="PS51826"/>
    </source>
</evidence>
<proteinExistence type="inferred from homology"/>
<keyword evidence="4" id="KW-0012">Acyltransferase</keyword>
<dbReference type="CDD" id="cd06849">
    <property type="entry name" value="lipoyl_domain"/>
    <property type="match status" value="1"/>
</dbReference>
<dbReference type="SUPFAM" id="SSF52777">
    <property type="entry name" value="CoA-dependent acyltransferases"/>
    <property type="match status" value="1"/>
</dbReference>
<evidence type="ECO:0000256" key="2">
    <source>
        <dbReference type="ARBA" id="ARBA00022823"/>
    </source>
</evidence>
<dbReference type="InterPro" id="IPR011053">
    <property type="entry name" value="Single_hybrid_motif"/>
</dbReference>
<dbReference type="InterPro" id="IPR036625">
    <property type="entry name" value="E3-bd_dom_sf"/>
</dbReference>
<dbReference type="InterPro" id="IPR000089">
    <property type="entry name" value="Biotin_lipoyl"/>
</dbReference>
<name>A0AAD5PLD8_9CRUS</name>
<dbReference type="InterPro" id="IPR003016">
    <property type="entry name" value="2-oxoA_DH_lipoyl-BS"/>
</dbReference>
<keyword evidence="8" id="KW-0670">Pyruvate</keyword>
<evidence type="ECO:0000256" key="4">
    <source>
        <dbReference type="RuleBase" id="RU003423"/>
    </source>
</evidence>
<organism evidence="8 9">
    <name type="scientific">Daphnia sinensis</name>
    <dbReference type="NCBI Taxonomy" id="1820382"/>
    <lineage>
        <taxon>Eukaryota</taxon>
        <taxon>Metazoa</taxon>
        <taxon>Ecdysozoa</taxon>
        <taxon>Arthropoda</taxon>
        <taxon>Crustacea</taxon>
        <taxon>Branchiopoda</taxon>
        <taxon>Diplostraca</taxon>
        <taxon>Cladocera</taxon>
        <taxon>Anomopoda</taxon>
        <taxon>Daphniidae</taxon>
        <taxon>Daphnia</taxon>
        <taxon>Daphnia similis group</taxon>
    </lineage>
</organism>
<dbReference type="Proteomes" id="UP000820818">
    <property type="component" value="Unassembled WGS sequence"/>
</dbReference>
<feature type="domain" description="Lipoyl-binding" evidence="6">
    <location>
        <begin position="2"/>
        <end position="77"/>
    </location>
</feature>
<comment type="cofactor">
    <cofactor evidence="4">
        <name>(R)-lipoate</name>
        <dbReference type="ChEBI" id="CHEBI:83088"/>
    </cofactor>
</comment>
<dbReference type="PROSITE" id="PS51826">
    <property type="entry name" value="PSBD"/>
    <property type="match status" value="1"/>
</dbReference>
<dbReference type="Gene3D" id="4.10.320.10">
    <property type="entry name" value="E3-binding domain"/>
    <property type="match status" value="1"/>
</dbReference>
<feature type="region of interest" description="Disordered" evidence="5">
    <location>
        <begin position="173"/>
        <end position="209"/>
    </location>
</feature>
<dbReference type="Pfam" id="PF02817">
    <property type="entry name" value="E3_binding"/>
    <property type="match status" value="1"/>
</dbReference>
<keyword evidence="3" id="KW-0809">Transit peptide</keyword>
<dbReference type="GO" id="GO:0006086">
    <property type="term" value="P:pyruvate decarboxylation to acetyl-CoA"/>
    <property type="evidence" value="ECO:0007669"/>
    <property type="project" value="InterPro"/>
</dbReference>
<dbReference type="SUPFAM" id="SSF47005">
    <property type="entry name" value="Peripheral subunit-binding domain of 2-oxo acid dehydrogenase complex"/>
    <property type="match status" value="1"/>
</dbReference>
<dbReference type="GO" id="GO:0016746">
    <property type="term" value="F:acyltransferase activity"/>
    <property type="evidence" value="ECO:0007669"/>
    <property type="project" value="UniProtKB-KW"/>
</dbReference>
<gene>
    <name evidence="8" type="ORF">GHT06_005839</name>
</gene>
<dbReference type="PANTHER" id="PTHR23151:SF90">
    <property type="entry name" value="DIHYDROLIPOYLLYSINE-RESIDUE ACETYLTRANSFERASE COMPONENT OF PYRUVATE DEHYDROGENASE COMPLEX, MITOCHONDRIAL-RELATED"/>
    <property type="match status" value="1"/>
</dbReference>
<keyword evidence="2 4" id="KW-0450">Lipoyl</keyword>
<evidence type="ECO:0000313" key="9">
    <source>
        <dbReference type="Proteomes" id="UP000820818"/>
    </source>
</evidence>
<keyword evidence="9" id="KW-1185">Reference proteome</keyword>
<evidence type="ECO:0000256" key="3">
    <source>
        <dbReference type="ARBA" id="ARBA00022946"/>
    </source>
</evidence>
<dbReference type="Gene3D" id="3.30.559.10">
    <property type="entry name" value="Chloramphenicol acetyltransferase-like domain"/>
    <property type="match status" value="1"/>
</dbReference>
<evidence type="ECO:0000313" key="8">
    <source>
        <dbReference type="EMBL" id="KAI9550592.1"/>
    </source>
</evidence>
<dbReference type="EMBL" id="WJBH02000119">
    <property type="protein sequence ID" value="KAI9550592.1"/>
    <property type="molecule type" value="Genomic_DNA"/>
</dbReference>
<feature type="domain" description="Peripheral subunit-binding (PSBD)" evidence="7">
    <location>
        <begin position="136"/>
        <end position="173"/>
    </location>
</feature>
<dbReference type="AlphaFoldDB" id="A0AAD5PLD8"/>
<dbReference type="Gene3D" id="2.40.50.100">
    <property type="match status" value="1"/>
</dbReference>
<dbReference type="PROSITE" id="PS50968">
    <property type="entry name" value="BIOTINYL_LIPOYL"/>
    <property type="match status" value="1"/>
</dbReference>
<evidence type="ECO:0000256" key="1">
    <source>
        <dbReference type="ARBA" id="ARBA00007317"/>
    </source>
</evidence>
<sequence length="353" mass="37674">MAEVILMPRLSDSMEEGEIVAWHKKVGDKVEKGDLLAEINSDKATMDFESPKSGTLLYIGVPEGGKLVVSAPIAVIGEAGEAYEHLLGGSVAPVNEPVQAPKAEAVAAATTPMASAAITTNPSPTPTETHDSSRVFASPLAKEIAKAAGISIENVQGSGDNGRIVKRDVEAAISQGGVKETPATATTPPKASPSSTSTSNSFGAESYEDHPLSGMRKTIARRLSESLFTAPHFYLTMEINMDKAVELRPKLNEVAAPAKISFNDLVVKAVAVSLRKHPVINSSWMTDFIRQNHHINVGVAVAVGQSLFVPVIRHADMKSLGQISTEVRELAEKLKIINYNYLKCKEVLSLFPI</sequence>
<evidence type="ECO:0000259" key="6">
    <source>
        <dbReference type="PROSITE" id="PS50968"/>
    </source>
</evidence>
<dbReference type="InterPro" id="IPR004167">
    <property type="entry name" value="PSBD"/>
</dbReference>
<dbReference type="EC" id="2.3.1.-" evidence="4"/>
<comment type="similarity">
    <text evidence="1 4">Belongs to the 2-oxoacid dehydrogenase family.</text>
</comment>
<evidence type="ECO:0000256" key="5">
    <source>
        <dbReference type="SAM" id="MobiDB-lite"/>
    </source>
</evidence>
<dbReference type="SUPFAM" id="SSF51230">
    <property type="entry name" value="Single hybrid motif"/>
    <property type="match status" value="1"/>
</dbReference>
<protein>
    <recommendedName>
        <fullName evidence="4">Dihydrolipoamide acetyltransferase component of pyruvate dehydrogenase complex</fullName>
        <ecNumber evidence="4">2.3.1.-</ecNumber>
    </recommendedName>
</protein>
<comment type="caution">
    <text evidence="8">The sequence shown here is derived from an EMBL/GenBank/DDBJ whole genome shotgun (WGS) entry which is preliminary data.</text>
</comment>
<dbReference type="InterPro" id="IPR045257">
    <property type="entry name" value="E2/Pdx1"/>
</dbReference>
<accession>A0AAD5PLD8</accession>
<feature type="compositionally biased region" description="Low complexity" evidence="5">
    <location>
        <begin position="181"/>
        <end position="201"/>
    </location>
</feature>
<dbReference type="PANTHER" id="PTHR23151">
    <property type="entry name" value="DIHYDROLIPOAMIDE ACETYL/SUCCINYL-TRANSFERASE-RELATED"/>
    <property type="match status" value="1"/>
</dbReference>
<dbReference type="PROSITE" id="PS00189">
    <property type="entry name" value="LIPOYL"/>
    <property type="match status" value="1"/>
</dbReference>
<keyword evidence="4" id="KW-0808">Transferase</keyword>